<reference evidence="2 3" key="1">
    <citation type="submission" date="2014-04" db="EMBL/GenBank/DDBJ databases">
        <authorList>
            <consortium name="DOE Joint Genome Institute"/>
            <person name="Kuo A."/>
            <person name="Tarkka M."/>
            <person name="Buscot F."/>
            <person name="Kohler A."/>
            <person name="Nagy L.G."/>
            <person name="Floudas D."/>
            <person name="Copeland A."/>
            <person name="Barry K.W."/>
            <person name="Cichocki N."/>
            <person name="Veneault-Fourrey C."/>
            <person name="LaButti K."/>
            <person name="Lindquist E.A."/>
            <person name="Lipzen A."/>
            <person name="Lundell T."/>
            <person name="Morin E."/>
            <person name="Murat C."/>
            <person name="Sun H."/>
            <person name="Tunlid A."/>
            <person name="Henrissat B."/>
            <person name="Grigoriev I.V."/>
            <person name="Hibbett D.S."/>
            <person name="Martin F."/>
            <person name="Nordberg H.P."/>
            <person name="Cantor M.N."/>
            <person name="Hua S.X."/>
        </authorList>
    </citation>
    <scope>NUCLEOTIDE SEQUENCE [LARGE SCALE GENOMIC DNA]</scope>
    <source>
        <strain evidence="2 3">F 1598</strain>
    </source>
</reference>
<evidence type="ECO:0000259" key="1">
    <source>
        <dbReference type="Pfam" id="PF18334"/>
    </source>
</evidence>
<reference evidence="3" key="2">
    <citation type="submission" date="2015-01" db="EMBL/GenBank/DDBJ databases">
        <title>Evolutionary Origins and Diversification of the Mycorrhizal Mutualists.</title>
        <authorList>
            <consortium name="DOE Joint Genome Institute"/>
            <consortium name="Mycorrhizal Genomics Consortium"/>
            <person name="Kohler A."/>
            <person name="Kuo A."/>
            <person name="Nagy L.G."/>
            <person name="Floudas D."/>
            <person name="Copeland A."/>
            <person name="Barry K.W."/>
            <person name="Cichocki N."/>
            <person name="Veneault-Fourrey C."/>
            <person name="LaButti K."/>
            <person name="Lindquist E.A."/>
            <person name="Lipzen A."/>
            <person name="Lundell T."/>
            <person name="Morin E."/>
            <person name="Murat C."/>
            <person name="Riley R."/>
            <person name="Ohm R."/>
            <person name="Sun H."/>
            <person name="Tunlid A."/>
            <person name="Henrissat B."/>
            <person name="Grigoriev I.V."/>
            <person name="Hibbett D.S."/>
            <person name="Martin F."/>
        </authorList>
    </citation>
    <scope>NUCLEOTIDE SEQUENCE [LARGE SCALE GENOMIC DNA]</scope>
    <source>
        <strain evidence="3">F 1598</strain>
    </source>
</reference>
<dbReference type="Proteomes" id="UP000054166">
    <property type="component" value="Unassembled WGS sequence"/>
</dbReference>
<dbReference type="AlphaFoldDB" id="A0A0C3FJD8"/>
<feature type="non-terminal residue" evidence="2">
    <location>
        <position position="1"/>
    </location>
</feature>
<sequence length="80" mass="8736">FLHEHAYGIAAQVSTTTDKILSIILAYFPSIKVAKIVGLSRQATGKVTLNFIVITLSGQKNNIGLSCKFKVKALKVIEYL</sequence>
<evidence type="ECO:0000313" key="2">
    <source>
        <dbReference type="EMBL" id="KIM79904.1"/>
    </source>
</evidence>
<keyword evidence="3" id="KW-1185">Reference proteome</keyword>
<feature type="domain" description="Exoribonuclease Xrn1 D2/D3" evidence="1">
    <location>
        <begin position="26"/>
        <end position="79"/>
    </location>
</feature>
<name>A0A0C3FJD8_PILCF</name>
<dbReference type="Pfam" id="PF18334">
    <property type="entry name" value="XRN1_D2_D3"/>
    <property type="match status" value="1"/>
</dbReference>
<dbReference type="EMBL" id="KN833007">
    <property type="protein sequence ID" value="KIM79904.1"/>
    <property type="molecule type" value="Genomic_DNA"/>
</dbReference>
<gene>
    <name evidence="2" type="ORF">PILCRDRAFT_73722</name>
</gene>
<dbReference type="InParanoid" id="A0A0C3FJD8"/>
<evidence type="ECO:0000313" key="3">
    <source>
        <dbReference type="Proteomes" id="UP000054166"/>
    </source>
</evidence>
<dbReference type="HOGENOM" id="CLU_144296_0_0_1"/>
<accession>A0A0C3FJD8</accession>
<dbReference type="OrthoDB" id="372487at2759"/>
<organism evidence="2 3">
    <name type="scientific">Piloderma croceum (strain F 1598)</name>
    <dbReference type="NCBI Taxonomy" id="765440"/>
    <lineage>
        <taxon>Eukaryota</taxon>
        <taxon>Fungi</taxon>
        <taxon>Dikarya</taxon>
        <taxon>Basidiomycota</taxon>
        <taxon>Agaricomycotina</taxon>
        <taxon>Agaricomycetes</taxon>
        <taxon>Agaricomycetidae</taxon>
        <taxon>Atheliales</taxon>
        <taxon>Atheliaceae</taxon>
        <taxon>Piloderma</taxon>
    </lineage>
</organism>
<protein>
    <recommendedName>
        <fullName evidence="1">Exoribonuclease Xrn1 D2/D3 domain-containing protein</fullName>
    </recommendedName>
</protein>
<proteinExistence type="predicted"/>
<dbReference type="InterPro" id="IPR041106">
    <property type="entry name" value="XRN1_D2_D3"/>
</dbReference>